<evidence type="ECO:0000313" key="3">
    <source>
        <dbReference type="Proteomes" id="UP000437931"/>
    </source>
</evidence>
<dbReference type="EMBL" id="WJPN01000007">
    <property type="protein sequence ID" value="MRH00576.1"/>
    <property type="molecule type" value="Genomic_DNA"/>
</dbReference>
<dbReference type="EMBL" id="WJPM01000007">
    <property type="protein sequence ID" value="MRH74908.1"/>
    <property type="molecule type" value="Genomic_DNA"/>
</dbReference>
<dbReference type="AlphaFoldDB" id="A0A6N7QCQ1"/>
<evidence type="ECO:0000313" key="4">
    <source>
        <dbReference type="Proteomes" id="UP000439314"/>
    </source>
</evidence>
<reference evidence="3 4" key="1">
    <citation type="submission" date="2019-11" db="EMBL/GenBank/DDBJ databases">
        <title>First report of rice panicle blight caused by Xanthomonas sp. in Iran.</title>
        <authorList>
            <person name="Mirghasempour S.A."/>
            <person name="Huang S."/>
            <person name="Brady C.L."/>
            <person name="Studholme D.J."/>
        </authorList>
    </citation>
    <scope>NUCLEOTIDE SEQUENCE [LARGE SCALE GENOMIC DNA]</scope>
    <source>
        <strain evidence="1 4">ASD011</strain>
        <strain evidence="3">SAM114</strain>
    </source>
</reference>
<sequence>MQDSAPDDYVEAICEFSYEKYDDSWAVGSKYSFVREGIYFGELLDDPDDEISGLVRELHQAMKGKNRRGWEKFTVKLISSGVAKVNFFYNSSKNQEIILP</sequence>
<reference evidence="2" key="2">
    <citation type="journal article" date="2020" name="Plant Dis.">
        <title>A Grain Rot of Rice in Iran Caused by a Xanthomonas Strain Closely Related to X. sacchari.</title>
        <authorList>
            <person name="Mirghasempour S.A."/>
            <person name="Huang S."/>
            <person name="Studholme D.J."/>
            <person name="Brady C.L."/>
        </authorList>
    </citation>
    <scope>NUCLEOTIDE SEQUENCE</scope>
    <source>
        <strain evidence="2">SAM114</strain>
    </source>
</reference>
<protein>
    <submittedName>
        <fullName evidence="1">Uncharacterized protein</fullName>
    </submittedName>
</protein>
<organism evidence="1 4">
    <name type="scientific">Xanthomonas sontii</name>
    <dbReference type="NCBI Taxonomy" id="2650745"/>
    <lineage>
        <taxon>Bacteria</taxon>
        <taxon>Pseudomonadati</taxon>
        <taxon>Pseudomonadota</taxon>
        <taxon>Gammaproteobacteria</taxon>
        <taxon>Lysobacterales</taxon>
        <taxon>Lysobacteraceae</taxon>
        <taxon>Xanthomonas</taxon>
    </lineage>
</organism>
<dbReference type="Proteomes" id="UP000439314">
    <property type="component" value="Unassembled WGS sequence"/>
</dbReference>
<accession>A0A6N7QCQ1</accession>
<proteinExistence type="predicted"/>
<keyword evidence="3" id="KW-1185">Reference proteome</keyword>
<dbReference type="RefSeq" id="WP_153751369.1">
    <property type="nucleotide sequence ID" value="NZ_WJPM01000007.1"/>
</dbReference>
<gene>
    <name evidence="1" type="ORF">GIY21_09770</name>
    <name evidence="2" type="ORF">GIY22_09765</name>
</gene>
<evidence type="ECO:0000313" key="1">
    <source>
        <dbReference type="EMBL" id="MRH00576.1"/>
    </source>
</evidence>
<evidence type="ECO:0000313" key="2">
    <source>
        <dbReference type="EMBL" id="MRH74908.1"/>
    </source>
</evidence>
<comment type="caution">
    <text evidence="1">The sequence shown here is derived from an EMBL/GenBank/DDBJ whole genome shotgun (WGS) entry which is preliminary data.</text>
</comment>
<dbReference type="Proteomes" id="UP000437931">
    <property type="component" value="Unassembled WGS sequence"/>
</dbReference>
<name>A0A6N7QCQ1_9XANT</name>